<dbReference type="EMBL" id="CP094326">
    <property type="protein sequence ID" value="UNZ00107.1"/>
    <property type="molecule type" value="Genomic_DNA"/>
</dbReference>
<accession>A0ABY3YQX7</accession>
<feature type="domain" description="Secretion system C-terminal sorting" evidence="3">
    <location>
        <begin position="66"/>
        <end position="135"/>
    </location>
</feature>
<proteinExistence type="predicted"/>
<protein>
    <submittedName>
        <fullName evidence="4">T9SS type A sorting domain-containing protein</fullName>
    </submittedName>
</protein>
<evidence type="ECO:0000313" key="4">
    <source>
        <dbReference type="EMBL" id="UNZ00107.1"/>
    </source>
</evidence>
<evidence type="ECO:0000259" key="3">
    <source>
        <dbReference type="Pfam" id="PF18962"/>
    </source>
</evidence>
<dbReference type="InterPro" id="IPR026444">
    <property type="entry name" value="Secre_tail"/>
</dbReference>
<dbReference type="RefSeq" id="WP_242938474.1">
    <property type="nucleotide sequence ID" value="NZ_CP094326.1"/>
</dbReference>
<name>A0ABY3YQX7_9FLAO</name>
<evidence type="ECO:0000313" key="5">
    <source>
        <dbReference type="Proteomes" id="UP000829476"/>
    </source>
</evidence>
<keyword evidence="1 2" id="KW-0732">Signal</keyword>
<sequence>MKKLYTFLIFCMFSFISYSLNVAHNDMNATCAQKQMSPLYAHSPSDIPDILKPNSGVANEIDGFKLYPNPVKNGKVYISSDKNLPKQITIYDVLGKVVMKEKLNTKALNVSDLNKGVYILKVVEDDRATTRKLVVE</sequence>
<dbReference type="Proteomes" id="UP000829476">
    <property type="component" value="Chromosome"/>
</dbReference>
<dbReference type="Pfam" id="PF18962">
    <property type="entry name" value="Por_Secre_tail"/>
    <property type="match status" value="1"/>
</dbReference>
<dbReference type="NCBIfam" id="TIGR04183">
    <property type="entry name" value="Por_Secre_tail"/>
    <property type="match status" value="1"/>
</dbReference>
<feature type="signal peptide" evidence="2">
    <location>
        <begin position="1"/>
        <end position="23"/>
    </location>
</feature>
<feature type="chain" id="PRO_5046839683" evidence="2">
    <location>
        <begin position="24"/>
        <end position="136"/>
    </location>
</feature>
<keyword evidence="5" id="KW-1185">Reference proteome</keyword>
<reference evidence="4 5" key="1">
    <citation type="journal article" date="2018" name="Int. J. Syst. Evol. Microbiol.">
        <title>Zhouia spongiae sp. nov., isolated from a marine sponge.</title>
        <authorList>
            <person name="Zhuang L."/>
            <person name="Lin B."/>
            <person name="Qin F."/>
            <person name="Luo L."/>
        </authorList>
    </citation>
    <scope>NUCLEOTIDE SEQUENCE [LARGE SCALE GENOMIC DNA]</scope>
    <source>
        <strain evidence="4 5">HN-Y44</strain>
    </source>
</reference>
<evidence type="ECO:0000256" key="1">
    <source>
        <dbReference type="ARBA" id="ARBA00022729"/>
    </source>
</evidence>
<gene>
    <name evidence="4" type="ORF">MQE36_07125</name>
</gene>
<organism evidence="4 5">
    <name type="scientific">Zhouia spongiae</name>
    <dbReference type="NCBI Taxonomy" id="2202721"/>
    <lineage>
        <taxon>Bacteria</taxon>
        <taxon>Pseudomonadati</taxon>
        <taxon>Bacteroidota</taxon>
        <taxon>Flavobacteriia</taxon>
        <taxon>Flavobacteriales</taxon>
        <taxon>Flavobacteriaceae</taxon>
        <taxon>Zhouia</taxon>
    </lineage>
</organism>
<evidence type="ECO:0000256" key="2">
    <source>
        <dbReference type="SAM" id="SignalP"/>
    </source>
</evidence>